<evidence type="ECO:0000256" key="1">
    <source>
        <dbReference type="SAM" id="MobiDB-lite"/>
    </source>
</evidence>
<proteinExistence type="predicted"/>
<reference evidence="2 3" key="1">
    <citation type="submission" date="2019-03" db="EMBL/GenBank/DDBJ databases">
        <title>First draft genome of Liparis tanakae, snailfish: a comprehensive survey of snailfish specific genes.</title>
        <authorList>
            <person name="Kim W."/>
            <person name="Song I."/>
            <person name="Jeong J.-H."/>
            <person name="Kim D."/>
            <person name="Kim S."/>
            <person name="Ryu S."/>
            <person name="Song J.Y."/>
            <person name="Lee S.K."/>
        </authorList>
    </citation>
    <scope>NUCLEOTIDE SEQUENCE [LARGE SCALE GENOMIC DNA]</scope>
    <source>
        <tissue evidence="2">Muscle</tissue>
    </source>
</reference>
<dbReference type="Proteomes" id="UP000314294">
    <property type="component" value="Unassembled WGS sequence"/>
</dbReference>
<dbReference type="EMBL" id="SRLO01000479">
    <property type="protein sequence ID" value="TNN54604.1"/>
    <property type="molecule type" value="Genomic_DNA"/>
</dbReference>
<gene>
    <name evidence="2" type="ORF">EYF80_035166</name>
</gene>
<feature type="region of interest" description="Disordered" evidence="1">
    <location>
        <begin position="14"/>
        <end position="67"/>
    </location>
</feature>
<keyword evidence="3" id="KW-1185">Reference proteome</keyword>
<protein>
    <submittedName>
        <fullName evidence="2">Uncharacterized protein</fullName>
    </submittedName>
</protein>
<comment type="caution">
    <text evidence="2">The sequence shown here is derived from an EMBL/GenBank/DDBJ whole genome shotgun (WGS) entry which is preliminary data.</text>
</comment>
<dbReference type="AlphaFoldDB" id="A0A4Z2GPB1"/>
<evidence type="ECO:0000313" key="2">
    <source>
        <dbReference type="EMBL" id="TNN54604.1"/>
    </source>
</evidence>
<sequence>MFGERRDERRDVLRAAALHPIKSPGQTVTKGPVNDAKAPSSSAPAPREHILSTQQGSKQLLDLNDRH</sequence>
<evidence type="ECO:0000313" key="3">
    <source>
        <dbReference type="Proteomes" id="UP000314294"/>
    </source>
</evidence>
<name>A0A4Z2GPB1_9TELE</name>
<accession>A0A4Z2GPB1</accession>
<organism evidence="2 3">
    <name type="scientific">Liparis tanakae</name>
    <name type="common">Tanaka's snailfish</name>
    <dbReference type="NCBI Taxonomy" id="230148"/>
    <lineage>
        <taxon>Eukaryota</taxon>
        <taxon>Metazoa</taxon>
        <taxon>Chordata</taxon>
        <taxon>Craniata</taxon>
        <taxon>Vertebrata</taxon>
        <taxon>Euteleostomi</taxon>
        <taxon>Actinopterygii</taxon>
        <taxon>Neopterygii</taxon>
        <taxon>Teleostei</taxon>
        <taxon>Neoteleostei</taxon>
        <taxon>Acanthomorphata</taxon>
        <taxon>Eupercaria</taxon>
        <taxon>Perciformes</taxon>
        <taxon>Cottioidei</taxon>
        <taxon>Cottales</taxon>
        <taxon>Liparidae</taxon>
        <taxon>Liparis</taxon>
    </lineage>
</organism>